<protein>
    <submittedName>
        <fullName evidence="1">Uncharacterized protein</fullName>
    </submittedName>
</protein>
<dbReference type="RefSeq" id="WP_254156328.1">
    <property type="nucleotide sequence ID" value="NZ_CP100355.1"/>
</dbReference>
<evidence type="ECO:0000313" key="1">
    <source>
        <dbReference type="EMBL" id="UTF52412.1"/>
    </source>
</evidence>
<evidence type="ECO:0000313" key="2">
    <source>
        <dbReference type="Proteomes" id="UP001056855"/>
    </source>
</evidence>
<dbReference type="GeneID" id="73290677"/>
<accession>A0A9E7N631</accession>
<gene>
    <name evidence="1" type="ORF">NGM29_11485</name>
</gene>
<dbReference type="PROSITE" id="PS51257">
    <property type="entry name" value="PROKAR_LIPOPROTEIN"/>
    <property type="match status" value="1"/>
</dbReference>
<proteinExistence type="predicted"/>
<organism evidence="1 2">
    <name type="scientific">Natronosalvus rutilus</name>
    <dbReference type="NCBI Taxonomy" id="2953753"/>
    <lineage>
        <taxon>Archaea</taxon>
        <taxon>Methanobacteriati</taxon>
        <taxon>Methanobacteriota</taxon>
        <taxon>Stenosarchaea group</taxon>
        <taxon>Halobacteria</taxon>
        <taxon>Halobacteriales</taxon>
        <taxon>Natrialbaceae</taxon>
        <taxon>Natronosalvus</taxon>
    </lineage>
</organism>
<keyword evidence="2" id="KW-1185">Reference proteome</keyword>
<reference evidence="1" key="1">
    <citation type="submission" date="2022-06" db="EMBL/GenBank/DDBJ databases">
        <title>Diverse halophilic archaea isolated from saline environments.</title>
        <authorList>
            <person name="Cui H.-L."/>
        </authorList>
    </citation>
    <scope>NUCLEOTIDE SEQUENCE</scope>
    <source>
        <strain evidence="1">WLHS1</strain>
    </source>
</reference>
<dbReference type="Proteomes" id="UP001056855">
    <property type="component" value="Chromosome"/>
</dbReference>
<dbReference type="AlphaFoldDB" id="A0A9E7N631"/>
<name>A0A9E7N631_9EURY</name>
<dbReference type="EMBL" id="CP100355">
    <property type="protein sequence ID" value="UTF52412.1"/>
    <property type="molecule type" value="Genomic_DNA"/>
</dbReference>
<sequence>MNRRELLAAGAVSVLLGAGGCIANLDPQGENSANLDDKNSTDENVVPDCTSKAEWADDHTNGPFPGPDSVAGRRNCANAGRPEPTGDVCETFELEKPNGEIDELHSVGIKPYPEPPSTFDEESLIEYVYEYEDAYQQNKAVSEYGKRAISAGAEILDNWGDPTRILDLYDKITVIGISFAPPVEYRTHDGYFVGDDNFSDEAVYGVDETGVVRLHERYFGDERTVIKEPPDPVEDGNLLECF</sequence>
<dbReference type="KEGG" id="sawl:NGM29_11485"/>